<dbReference type="Gene3D" id="3.40.50.1860">
    <property type="match status" value="2"/>
</dbReference>
<comment type="similarity">
    <text evidence="1">Belongs to the aspartate/glutamate racemases family.</text>
</comment>
<dbReference type="Proteomes" id="UP000623958">
    <property type="component" value="Unassembled WGS sequence"/>
</dbReference>
<dbReference type="AlphaFoldDB" id="A0A919F4Q3"/>
<sequence>MDASTASPRRPARTIGLIGGMSWESTLPYYRHINETVRRECGGLHSARLLLASVDFHDIEVLQRAGDWDAAGAALAGTARALQAGGADFLVLCTNTMHRVAAAIEAATPLPLLHIADPTADALAALGARRVGLLGTRFTMEQAFYKQRLAQRGFAAVIPDEAARADVHRIIYDELCQGVLRDASRQRYREVMAALVADGAEAIVLGCTEIALLVDATDATVPLLDTAVLHAEAAALHSLEPAAAQAERCRHGR</sequence>
<dbReference type="EMBL" id="BNBA01000001">
    <property type="protein sequence ID" value="GHH45990.1"/>
    <property type="molecule type" value="Genomic_DNA"/>
</dbReference>
<dbReference type="SUPFAM" id="SSF53681">
    <property type="entry name" value="Aspartate/glutamate racemase"/>
    <property type="match status" value="2"/>
</dbReference>
<organism evidence="3 4">
    <name type="scientific">Xanthomonas boreopolis</name>
    <dbReference type="NCBI Taxonomy" id="86183"/>
    <lineage>
        <taxon>Bacteria</taxon>
        <taxon>Pseudomonadati</taxon>
        <taxon>Pseudomonadota</taxon>
        <taxon>Gammaproteobacteria</taxon>
        <taxon>Lysobacterales</taxon>
        <taxon>Lysobacteraceae</taxon>
        <taxon>Xanthomonas</taxon>
    </lineage>
</organism>
<reference evidence="3" key="1">
    <citation type="journal article" date="2014" name="Int. J. Syst. Evol. Microbiol.">
        <title>Complete genome sequence of Corynebacterium casei LMG S-19264T (=DSM 44701T), isolated from a smear-ripened cheese.</title>
        <authorList>
            <consortium name="US DOE Joint Genome Institute (JGI-PGF)"/>
            <person name="Walter F."/>
            <person name="Albersmeier A."/>
            <person name="Kalinowski J."/>
            <person name="Ruckert C."/>
        </authorList>
    </citation>
    <scope>NUCLEOTIDE SEQUENCE</scope>
    <source>
        <strain evidence="3">JCM 13306</strain>
    </source>
</reference>
<dbReference type="GO" id="GO:0047661">
    <property type="term" value="F:amino-acid racemase activity"/>
    <property type="evidence" value="ECO:0007669"/>
    <property type="project" value="InterPro"/>
</dbReference>
<gene>
    <name evidence="3" type="primary">ygeA</name>
    <name evidence="3" type="ORF">GCM10009090_00140</name>
</gene>
<evidence type="ECO:0000256" key="1">
    <source>
        <dbReference type="ARBA" id="ARBA00007847"/>
    </source>
</evidence>
<proteinExistence type="inferred from homology"/>
<name>A0A919F4Q3_9XANT</name>
<comment type="caution">
    <text evidence="3">The sequence shown here is derived from an EMBL/GenBank/DDBJ whole genome shotgun (WGS) entry which is preliminary data.</text>
</comment>
<accession>A0A919F4Q3</accession>
<dbReference type="InterPro" id="IPR015942">
    <property type="entry name" value="Asp/Glu/hydantoin_racemase"/>
</dbReference>
<evidence type="ECO:0000313" key="4">
    <source>
        <dbReference type="Proteomes" id="UP000623958"/>
    </source>
</evidence>
<protein>
    <submittedName>
        <fullName evidence="3">Racemase</fullName>
    </submittedName>
</protein>
<dbReference type="NCBIfam" id="TIGR00035">
    <property type="entry name" value="asp_race"/>
    <property type="match status" value="1"/>
</dbReference>
<keyword evidence="2" id="KW-0413">Isomerase</keyword>
<dbReference type="Pfam" id="PF01177">
    <property type="entry name" value="Asp_Glu_race"/>
    <property type="match status" value="1"/>
</dbReference>
<evidence type="ECO:0000256" key="2">
    <source>
        <dbReference type="ARBA" id="ARBA00023235"/>
    </source>
</evidence>
<dbReference type="RefSeq" id="WP_434028264.1">
    <property type="nucleotide sequence ID" value="NZ_BNBA01000001.1"/>
</dbReference>
<reference evidence="3" key="2">
    <citation type="submission" date="2020-09" db="EMBL/GenBank/DDBJ databases">
        <authorList>
            <person name="Sun Q."/>
            <person name="Ohkuma M."/>
        </authorList>
    </citation>
    <scope>NUCLEOTIDE SEQUENCE</scope>
    <source>
        <strain evidence="3">JCM 13306</strain>
    </source>
</reference>
<dbReference type="InterPro" id="IPR004380">
    <property type="entry name" value="Asp_race"/>
</dbReference>
<dbReference type="PANTHER" id="PTHR21198:SF7">
    <property type="entry name" value="ASPARTATE-GLUTAMATE RACEMASE FAMILY"/>
    <property type="match status" value="1"/>
</dbReference>
<evidence type="ECO:0000313" key="3">
    <source>
        <dbReference type="EMBL" id="GHH45990.1"/>
    </source>
</evidence>
<dbReference type="InterPro" id="IPR001920">
    <property type="entry name" value="Asp/Glu_race"/>
</dbReference>
<keyword evidence="4" id="KW-1185">Reference proteome</keyword>
<dbReference type="PANTHER" id="PTHR21198">
    <property type="entry name" value="GLUTAMATE RACEMASE"/>
    <property type="match status" value="1"/>
</dbReference>